<proteinExistence type="predicted"/>
<dbReference type="Proteomes" id="UP001168098">
    <property type="component" value="Unassembled WGS sequence"/>
</dbReference>
<keyword evidence="2" id="KW-1185">Reference proteome</keyword>
<accession>A0AA39AHN1</accession>
<reference evidence="1 2" key="1">
    <citation type="journal article" date="2023" name="BMC Biotechnol.">
        <title>Vitis rotundifolia cv Carlos genome sequencing.</title>
        <authorList>
            <person name="Huff M."/>
            <person name="Hulse-Kemp A."/>
            <person name="Scheffler B."/>
            <person name="Youngblood R."/>
            <person name="Simpson S."/>
            <person name="Babiker E."/>
            <person name="Staton M."/>
        </authorList>
    </citation>
    <scope>NUCLEOTIDE SEQUENCE [LARGE SCALE GENOMIC DNA]</scope>
    <source>
        <tissue evidence="1">Leaf</tissue>
    </source>
</reference>
<evidence type="ECO:0000313" key="1">
    <source>
        <dbReference type="EMBL" id="KAJ9707389.1"/>
    </source>
</evidence>
<comment type="caution">
    <text evidence="1">The sequence shown here is derived from an EMBL/GenBank/DDBJ whole genome shotgun (WGS) entry which is preliminary data.</text>
</comment>
<sequence>MIITEVCCSIHGDRRCCRSPPPLEFATSAIPEIIISHHHRHKRIIIFKGDQKYHCKVIVSREVEDEHTLLREEHSDVGDFDEVMKENLNNEAKFASGHEEHRACNAENSINCVRYQDAQSHDGLKEIDSREFPSIVALPLHFCRIIRALRRHKNISKIITTMLS</sequence>
<evidence type="ECO:0000313" key="2">
    <source>
        <dbReference type="Proteomes" id="UP001168098"/>
    </source>
</evidence>
<name>A0AA39AHN1_VITRO</name>
<dbReference type="AlphaFoldDB" id="A0AA39AHN1"/>
<dbReference type="EMBL" id="JARBHA010000002">
    <property type="protein sequence ID" value="KAJ9707389.1"/>
    <property type="molecule type" value="Genomic_DNA"/>
</dbReference>
<organism evidence="1 2">
    <name type="scientific">Vitis rotundifolia</name>
    <name type="common">Muscadine grape</name>
    <dbReference type="NCBI Taxonomy" id="103349"/>
    <lineage>
        <taxon>Eukaryota</taxon>
        <taxon>Viridiplantae</taxon>
        <taxon>Streptophyta</taxon>
        <taxon>Embryophyta</taxon>
        <taxon>Tracheophyta</taxon>
        <taxon>Spermatophyta</taxon>
        <taxon>Magnoliopsida</taxon>
        <taxon>eudicotyledons</taxon>
        <taxon>Gunneridae</taxon>
        <taxon>Pentapetalae</taxon>
        <taxon>rosids</taxon>
        <taxon>Vitales</taxon>
        <taxon>Vitaceae</taxon>
        <taxon>Viteae</taxon>
        <taxon>Vitis</taxon>
    </lineage>
</organism>
<protein>
    <submittedName>
        <fullName evidence="1">Uncharacterized protein</fullName>
    </submittedName>
</protein>
<gene>
    <name evidence="1" type="ORF">PVL29_002414</name>
</gene>